<dbReference type="RefSeq" id="WP_090219445.1">
    <property type="nucleotide sequence ID" value="NZ_FOYO01000001.1"/>
</dbReference>
<name>A0A1I6HWB4_9RHOB</name>
<organism evidence="2 3">
    <name type="scientific">Litoreibacter janthinus</name>
    <dbReference type="NCBI Taxonomy" id="670154"/>
    <lineage>
        <taxon>Bacteria</taxon>
        <taxon>Pseudomonadati</taxon>
        <taxon>Pseudomonadota</taxon>
        <taxon>Alphaproteobacteria</taxon>
        <taxon>Rhodobacterales</taxon>
        <taxon>Roseobacteraceae</taxon>
        <taxon>Litoreibacter</taxon>
    </lineage>
</organism>
<dbReference type="EMBL" id="FOYO01000001">
    <property type="protein sequence ID" value="SFR58719.1"/>
    <property type="molecule type" value="Genomic_DNA"/>
</dbReference>
<evidence type="ECO:0000256" key="1">
    <source>
        <dbReference type="SAM" id="MobiDB-lite"/>
    </source>
</evidence>
<protein>
    <submittedName>
        <fullName evidence="2">Uncharacterized protein</fullName>
    </submittedName>
</protein>
<reference evidence="3" key="1">
    <citation type="submission" date="2016-10" db="EMBL/GenBank/DDBJ databases">
        <authorList>
            <person name="Varghese N."/>
            <person name="Submissions S."/>
        </authorList>
    </citation>
    <scope>NUCLEOTIDE SEQUENCE [LARGE SCALE GENOMIC DNA]</scope>
    <source>
        <strain evidence="3">DSM 26921</strain>
    </source>
</reference>
<dbReference type="OrthoDB" id="7869035at2"/>
<evidence type="ECO:0000313" key="2">
    <source>
        <dbReference type="EMBL" id="SFR58719.1"/>
    </source>
</evidence>
<keyword evidence="3" id="KW-1185">Reference proteome</keyword>
<dbReference type="Proteomes" id="UP000199658">
    <property type="component" value="Unassembled WGS sequence"/>
</dbReference>
<feature type="region of interest" description="Disordered" evidence="1">
    <location>
        <begin position="210"/>
        <end position="229"/>
    </location>
</feature>
<sequence length="229" mass="25264">MFTSRILCSLSGESLVVALSRELAGAYRVRSVEVETDDMRKSYAFRSYRAIESVFVPRFADCLTELLQGQTDQTRSVQLPGFAFSGAGVGLSGLRIQPVIEGGEPRGITLFFKRYIGDAGQLLNFEASTELTPAAVRERIAVEVLSDIVTPIFDMMSLTEPSSKGILMDHGDEIEARLQKLAEQRKEIQFYTGLLQRYVAGCQEDAAKQAQAEPDARLSPECNRATLVD</sequence>
<proteinExistence type="predicted"/>
<dbReference type="AlphaFoldDB" id="A0A1I6HWB4"/>
<accession>A0A1I6HWB4</accession>
<gene>
    <name evidence="2" type="ORF">SAMN04488002_3515</name>
</gene>
<evidence type="ECO:0000313" key="3">
    <source>
        <dbReference type="Proteomes" id="UP000199658"/>
    </source>
</evidence>